<evidence type="ECO:0000256" key="1">
    <source>
        <dbReference type="SAM" id="Phobius"/>
    </source>
</evidence>
<keyword evidence="1" id="KW-0472">Membrane</keyword>
<keyword evidence="1" id="KW-1133">Transmembrane helix</keyword>
<feature type="transmembrane region" description="Helical" evidence="1">
    <location>
        <begin position="31"/>
        <end position="53"/>
    </location>
</feature>
<feature type="transmembrane region" description="Helical" evidence="1">
    <location>
        <begin position="97"/>
        <end position="116"/>
    </location>
</feature>
<name>A0A1M5UGL3_9BRAD</name>
<gene>
    <name evidence="3" type="ORF">SAMN05443248_5437</name>
</gene>
<organism evidence="3 4">
    <name type="scientific">Bradyrhizobium erythrophlei</name>
    <dbReference type="NCBI Taxonomy" id="1437360"/>
    <lineage>
        <taxon>Bacteria</taxon>
        <taxon>Pseudomonadati</taxon>
        <taxon>Pseudomonadota</taxon>
        <taxon>Alphaproteobacteria</taxon>
        <taxon>Hyphomicrobiales</taxon>
        <taxon>Nitrobacteraceae</taxon>
        <taxon>Bradyrhizobium</taxon>
    </lineage>
</organism>
<keyword evidence="1" id="KW-0812">Transmembrane</keyword>
<feature type="transmembrane region" description="Helical" evidence="1">
    <location>
        <begin position="128"/>
        <end position="145"/>
    </location>
</feature>
<dbReference type="AlphaFoldDB" id="A0A1M5UGL3"/>
<feature type="transmembrane region" description="Helical" evidence="1">
    <location>
        <begin position="73"/>
        <end position="92"/>
    </location>
</feature>
<reference evidence="3 4" key="1">
    <citation type="submission" date="2016-11" db="EMBL/GenBank/DDBJ databases">
        <authorList>
            <person name="Jaros S."/>
            <person name="Januszkiewicz K."/>
            <person name="Wedrychowicz H."/>
        </authorList>
    </citation>
    <scope>NUCLEOTIDE SEQUENCE [LARGE SCALE GENOMIC DNA]</scope>
    <source>
        <strain evidence="3 4">GAS138</strain>
    </source>
</reference>
<evidence type="ECO:0000259" key="2">
    <source>
        <dbReference type="Pfam" id="PF04892"/>
    </source>
</evidence>
<dbReference type="Pfam" id="PF04892">
    <property type="entry name" value="VanZ"/>
    <property type="match status" value="1"/>
</dbReference>
<sequence>MVSANGASGRYDTAMHQRVQKFLWRVADFKFIAIAAWASVAVLAYATLAHVGFVYSIYFKLAPFLLQADMRTYAHFEHVIAFMIFGGIFAFAYPKRIIFVCCVVFLSAVILEYLQTFTPDRHGTLIDAFEKIVGGALGIFAARAIRTRTSGRFRINPWRRYSA</sequence>
<dbReference type="Proteomes" id="UP000189796">
    <property type="component" value="Chromosome I"/>
</dbReference>
<accession>A0A1M5UGL3</accession>
<proteinExistence type="predicted"/>
<protein>
    <submittedName>
        <fullName evidence="3">VanZ like family protein</fullName>
    </submittedName>
</protein>
<evidence type="ECO:0000313" key="4">
    <source>
        <dbReference type="Proteomes" id="UP000189796"/>
    </source>
</evidence>
<evidence type="ECO:0000313" key="3">
    <source>
        <dbReference type="EMBL" id="SHH62154.1"/>
    </source>
</evidence>
<dbReference type="InterPro" id="IPR006976">
    <property type="entry name" value="VanZ-like"/>
</dbReference>
<dbReference type="NCBIfam" id="NF037970">
    <property type="entry name" value="vanZ_1"/>
    <property type="match status" value="1"/>
</dbReference>
<dbReference type="EMBL" id="LT670817">
    <property type="protein sequence ID" value="SHH62154.1"/>
    <property type="molecule type" value="Genomic_DNA"/>
</dbReference>
<dbReference type="OrthoDB" id="7908547at2"/>
<feature type="domain" description="VanZ-like" evidence="2">
    <location>
        <begin position="55"/>
        <end position="144"/>
    </location>
</feature>